<gene>
    <name evidence="3" type="ORF">SAMN05421854_101664</name>
</gene>
<protein>
    <submittedName>
        <fullName evidence="3">Uncharacterized protein</fullName>
    </submittedName>
</protein>
<keyword evidence="2" id="KW-0472">Membrane</keyword>
<dbReference type="OrthoDB" id="3628358at2"/>
<dbReference type="AlphaFoldDB" id="A0A1I5EIY7"/>
<name>A0A1I5EIY7_9PSEU</name>
<accession>A0A1I5EIY7</accession>
<sequence>MLRLAERRLAAPADRASGELVDRTGIIAASLPRGPRLPGEAGPETSCESTQQIPVIAGCAPAEERPRAVASRRRARAWVGAGVAVVLVGLGWLAGGFFTGALPGQPADDALVQAEQRVPIAEQQIPVPSAITPPVTQTAPPVTVYVPVPSQQTPVRRHNPVRPTTPRATAVPESSEQADPRADLETPTPSKTPARAGIDQFLDWKPWLDTAQRMAGGR</sequence>
<feature type="region of interest" description="Disordered" evidence="1">
    <location>
        <begin position="150"/>
        <end position="202"/>
    </location>
</feature>
<evidence type="ECO:0000313" key="4">
    <source>
        <dbReference type="Proteomes" id="UP000199137"/>
    </source>
</evidence>
<evidence type="ECO:0000256" key="1">
    <source>
        <dbReference type="SAM" id="MobiDB-lite"/>
    </source>
</evidence>
<dbReference type="Proteomes" id="UP000199137">
    <property type="component" value="Unassembled WGS sequence"/>
</dbReference>
<feature type="transmembrane region" description="Helical" evidence="2">
    <location>
        <begin position="77"/>
        <end position="98"/>
    </location>
</feature>
<evidence type="ECO:0000313" key="3">
    <source>
        <dbReference type="EMBL" id="SFO11489.1"/>
    </source>
</evidence>
<evidence type="ECO:0000256" key="2">
    <source>
        <dbReference type="SAM" id="Phobius"/>
    </source>
</evidence>
<keyword evidence="2" id="KW-1133">Transmembrane helix</keyword>
<keyword evidence="2" id="KW-0812">Transmembrane</keyword>
<dbReference type="EMBL" id="FOWC01000001">
    <property type="protein sequence ID" value="SFO11489.1"/>
    <property type="molecule type" value="Genomic_DNA"/>
</dbReference>
<reference evidence="4" key="1">
    <citation type="submission" date="2016-10" db="EMBL/GenBank/DDBJ databases">
        <authorList>
            <person name="Varghese N."/>
            <person name="Submissions S."/>
        </authorList>
    </citation>
    <scope>NUCLEOTIDE SEQUENCE [LARGE SCALE GENOMIC DNA]</scope>
    <source>
        <strain evidence="4">DSM 44637</strain>
    </source>
</reference>
<dbReference type="RefSeq" id="WP_093572165.1">
    <property type="nucleotide sequence ID" value="NZ_FOWC01000001.1"/>
</dbReference>
<proteinExistence type="predicted"/>
<organism evidence="3 4">
    <name type="scientific">Amycolatopsis rubida</name>
    <dbReference type="NCBI Taxonomy" id="112413"/>
    <lineage>
        <taxon>Bacteria</taxon>
        <taxon>Bacillati</taxon>
        <taxon>Actinomycetota</taxon>
        <taxon>Actinomycetes</taxon>
        <taxon>Pseudonocardiales</taxon>
        <taxon>Pseudonocardiaceae</taxon>
        <taxon>Amycolatopsis</taxon>
    </lineage>
</organism>